<dbReference type="Gene3D" id="2.40.40.20">
    <property type="match status" value="1"/>
</dbReference>
<keyword evidence="3" id="KW-0479">Metal-binding</keyword>
<sequence length="669" mass="75411">MNKQATRIYKNVCPRNCPSSCTMNTYVENASLAHITGDPAHPYTKGKLCAKGFSYIEKNSHRDRLKFPYYQKVKGSGKFRPITWEKAFDLIISEMINIHRRYGSFLPLSLYKGTGNIGVHHFVTDEFFSSLGETTRIIASPSFSASFKAIDYDLGAVKMSDPASIMDSSMVIIWGANPAATNIHLIPFIIEAKIKGAKIVVIDPVYTQTAELADLYIQLRPSTDGALATVLTKGLFEKNAVDKDFLTPHSYGVDAFFKMIDGINVREYLLKCSVPHEAIDLLLKWLTEAEAVSYVIGDGLSKHSNGGQAIRAIEALAVVRGDIGKTGGGIFFRGNDSLLFNNQDFNRLNGSNRLVHTSQLQESLPIDMMWISCANPLTQEPNSKYMEQVMKDIPFVVTVDHFLTPTAQMSNLVLPTTTHFEEMDVVMSWWHNELALNEKAISPYYESKSEWSMMKELALRLQQLSPELCSFPIHYSEEEYLNAQFNDKVFSRYSVQSVSDLRGSSTVAANLPKTAWDDRQFDTKTGKFQFYSEAAKQANQQPMGIFTEVKMPTNDYPFWLMTPHHPYAINSQFHFLHLSGEEEAIVEINPKAAKELNIFNGEIVTVFNEQSSIEIKAVYSHQVPKDIVIIYQRWYPHSQVTINYLVPAGPKGIALEPALYDTFVNIKKL</sequence>
<dbReference type="RefSeq" id="WP_191274884.1">
    <property type="nucleotide sequence ID" value="NZ_BNDS01000016.1"/>
</dbReference>
<dbReference type="Gene3D" id="3.40.50.740">
    <property type="match status" value="1"/>
</dbReference>
<dbReference type="PROSITE" id="PS51669">
    <property type="entry name" value="4FE4S_MOW_BIS_MGD"/>
    <property type="match status" value="1"/>
</dbReference>
<evidence type="ECO:0000256" key="3">
    <source>
        <dbReference type="ARBA" id="ARBA00022723"/>
    </source>
</evidence>
<proteinExistence type="inferred from homology"/>
<dbReference type="SUPFAM" id="SSF50692">
    <property type="entry name" value="ADC-like"/>
    <property type="match status" value="1"/>
</dbReference>
<comment type="caution">
    <text evidence="7">The sequence shown here is derived from an EMBL/GenBank/DDBJ whole genome shotgun (WGS) entry which is preliminary data.</text>
</comment>
<evidence type="ECO:0000256" key="1">
    <source>
        <dbReference type="ARBA" id="ARBA00001942"/>
    </source>
</evidence>
<dbReference type="SMART" id="SM00926">
    <property type="entry name" value="Molybdop_Fe4S4"/>
    <property type="match status" value="1"/>
</dbReference>
<dbReference type="Pfam" id="PF00384">
    <property type="entry name" value="Molybdopterin"/>
    <property type="match status" value="1"/>
</dbReference>
<dbReference type="InterPro" id="IPR050612">
    <property type="entry name" value="Prok_Mopterin_Oxidored"/>
</dbReference>
<keyword evidence="8" id="KW-1185">Reference proteome</keyword>
<dbReference type="Gene3D" id="3.40.228.10">
    <property type="entry name" value="Dimethylsulfoxide Reductase, domain 2"/>
    <property type="match status" value="1"/>
</dbReference>
<gene>
    <name evidence="7" type="ORF">AM1BK_34380</name>
</gene>
<dbReference type="Gene3D" id="3.30.2070.10">
    <property type="entry name" value="Formate dehydrogenase/DMSO reductase"/>
    <property type="match status" value="1"/>
</dbReference>
<evidence type="ECO:0000256" key="2">
    <source>
        <dbReference type="ARBA" id="ARBA00010312"/>
    </source>
</evidence>
<keyword evidence="5" id="KW-0411">Iron-sulfur</keyword>
<comment type="cofactor">
    <cofactor evidence="1">
        <name>Mo-bis(molybdopterin guanine dinucleotide)</name>
        <dbReference type="ChEBI" id="CHEBI:60539"/>
    </cofactor>
</comment>
<dbReference type="PANTHER" id="PTHR43742">
    <property type="entry name" value="TRIMETHYLAMINE-N-OXIDE REDUCTASE"/>
    <property type="match status" value="1"/>
</dbReference>
<protein>
    <submittedName>
        <fullName evidence="7">DMSO reductase subunit A</fullName>
    </submittedName>
</protein>
<name>A0ABQ3NA68_9BACI</name>
<evidence type="ECO:0000259" key="6">
    <source>
        <dbReference type="PROSITE" id="PS51669"/>
    </source>
</evidence>
<evidence type="ECO:0000256" key="4">
    <source>
        <dbReference type="ARBA" id="ARBA00023004"/>
    </source>
</evidence>
<dbReference type="Gene3D" id="2.20.25.90">
    <property type="entry name" value="ADC-like domains"/>
    <property type="match status" value="1"/>
</dbReference>
<dbReference type="InterPro" id="IPR006963">
    <property type="entry name" value="Mopterin_OxRdtase_4Fe-4S_dom"/>
</dbReference>
<evidence type="ECO:0000313" key="8">
    <source>
        <dbReference type="Proteomes" id="UP000637074"/>
    </source>
</evidence>
<comment type="similarity">
    <text evidence="2">Belongs to the prokaryotic molybdopterin-containing oxidoreductase family.</text>
</comment>
<reference evidence="7 8" key="1">
    <citation type="journal article" date="2022" name="Int. J. Syst. Evol. Microbiol.">
        <title>Neobacillus kokaensis sp. nov., isolated from soil.</title>
        <authorList>
            <person name="Yuki K."/>
            <person name="Matsubara H."/>
            <person name="Yamaguchi S."/>
        </authorList>
    </citation>
    <scope>NUCLEOTIDE SEQUENCE [LARGE SCALE GENOMIC DNA]</scope>
    <source>
        <strain evidence="7 8">LOB 377</strain>
    </source>
</reference>
<organism evidence="7 8">
    <name type="scientific">Neobacillus kokaensis</name>
    <dbReference type="NCBI Taxonomy" id="2759023"/>
    <lineage>
        <taxon>Bacteria</taxon>
        <taxon>Bacillati</taxon>
        <taxon>Bacillota</taxon>
        <taxon>Bacilli</taxon>
        <taxon>Bacillales</taxon>
        <taxon>Bacillaceae</taxon>
        <taxon>Neobacillus</taxon>
    </lineage>
</organism>
<evidence type="ECO:0000313" key="7">
    <source>
        <dbReference type="EMBL" id="GHH99895.1"/>
    </source>
</evidence>
<feature type="domain" description="4Fe-4S Mo/W bis-MGD-type" evidence="6">
    <location>
        <begin position="6"/>
        <end position="63"/>
    </location>
</feature>
<dbReference type="InterPro" id="IPR006657">
    <property type="entry name" value="MoPterin_dinucl-bd_dom"/>
</dbReference>
<dbReference type="EMBL" id="BNDS01000016">
    <property type="protein sequence ID" value="GHH99895.1"/>
    <property type="molecule type" value="Genomic_DNA"/>
</dbReference>
<dbReference type="SUPFAM" id="SSF53706">
    <property type="entry name" value="Formate dehydrogenase/DMSO reductase, domains 1-3"/>
    <property type="match status" value="1"/>
</dbReference>
<dbReference type="PANTHER" id="PTHR43742:SF6">
    <property type="entry name" value="OXIDOREDUCTASE YYAE-RELATED"/>
    <property type="match status" value="1"/>
</dbReference>
<dbReference type="InterPro" id="IPR006656">
    <property type="entry name" value="Mopterin_OxRdtase"/>
</dbReference>
<dbReference type="Proteomes" id="UP000637074">
    <property type="component" value="Unassembled WGS sequence"/>
</dbReference>
<accession>A0ABQ3NA68</accession>
<keyword evidence="4" id="KW-0408">Iron</keyword>
<dbReference type="Pfam" id="PF04879">
    <property type="entry name" value="Molybdop_Fe4S4"/>
    <property type="match status" value="1"/>
</dbReference>
<dbReference type="InterPro" id="IPR009010">
    <property type="entry name" value="Asp_de-COase-like_dom_sf"/>
</dbReference>
<dbReference type="Pfam" id="PF01568">
    <property type="entry name" value="Molydop_binding"/>
    <property type="match status" value="1"/>
</dbReference>
<evidence type="ECO:0000256" key="5">
    <source>
        <dbReference type="ARBA" id="ARBA00023014"/>
    </source>
</evidence>